<gene>
    <name evidence="3" type="ORF">MM415A02847_0012</name>
    <name evidence="2" type="ORF">TM448A02241_0001</name>
</gene>
<feature type="domain" description="Putative DnaT-like" evidence="1">
    <location>
        <begin position="111"/>
        <end position="181"/>
    </location>
</feature>
<dbReference type="InterPro" id="IPR046787">
    <property type="entry name" value="DnaT_2"/>
</dbReference>
<reference evidence="2" key="1">
    <citation type="submission" date="2020-03" db="EMBL/GenBank/DDBJ databases">
        <title>The deep terrestrial virosphere.</title>
        <authorList>
            <person name="Holmfeldt K."/>
            <person name="Nilsson E."/>
            <person name="Simone D."/>
            <person name="Lopez-Fernandez M."/>
            <person name="Wu X."/>
            <person name="de Brujin I."/>
            <person name="Lundin D."/>
            <person name="Andersson A."/>
            <person name="Bertilsson S."/>
            <person name="Dopson M."/>
        </authorList>
    </citation>
    <scope>NUCLEOTIDE SEQUENCE</scope>
    <source>
        <strain evidence="3">MM415A02847</strain>
        <strain evidence="2">TM448A02241</strain>
    </source>
</reference>
<accession>A0A6H1ZVX0</accession>
<protein>
    <submittedName>
        <fullName evidence="2">Putative baseplate protein</fullName>
    </submittedName>
</protein>
<evidence type="ECO:0000259" key="1">
    <source>
        <dbReference type="Pfam" id="PF20557"/>
    </source>
</evidence>
<organism evidence="2">
    <name type="scientific">viral metagenome</name>
    <dbReference type="NCBI Taxonomy" id="1070528"/>
    <lineage>
        <taxon>unclassified sequences</taxon>
        <taxon>metagenomes</taxon>
        <taxon>organismal metagenomes</taxon>
    </lineage>
</organism>
<dbReference type="Pfam" id="PF20557">
    <property type="entry name" value="DnaT_2"/>
    <property type="match status" value="1"/>
</dbReference>
<evidence type="ECO:0000313" key="3">
    <source>
        <dbReference type="EMBL" id="QJA72216.1"/>
    </source>
</evidence>
<dbReference type="AlphaFoldDB" id="A0A6H1ZVX0"/>
<sequence>MAKMENLNDYIWKFKNEYYSIRYSFVNDLSTGETLASCTASIWDSSGNNKTASMLDAPSVSSPSATFSVTGGTTGETYEIKLVGISSGSLKYIHKIICEVFDSISLNTKLGDSAANSYVTLPEANTYIRNVLGHPNKWDTLSVEGRKRLLIEACRDIDRFNFLGVRYYDNQILEFPRNDHDTITGNCGTPLTNTGFKHANFTSDTYGSYKSNTNYWKYGAVHITLATPLNDIRVIGGNNITTNVVTVASAFTATPTTNTTFIAFEPLDTKIKSAQCHQALYILENSGGDTLQNYKDSGANYVKIGDTEVRFKEGLSSRSSISQEARKLLSPWIRKDKKVLRG</sequence>
<name>A0A6H1ZVX0_9ZZZZ</name>
<dbReference type="EMBL" id="MT141933">
    <property type="protein sequence ID" value="QJA72216.1"/>
    <property type="molecule type" value="Genomic_DNA"/>
</dbReference>
<dbReference type="EMBL" id="MT144281">
    <property type="protein sequence ID" value="QJA51658.1"/>
    <property type="molecule type" value="Genomic_DNA"/>
</dbReference>
<proteinExistence type="predicted"/>
<evidence type="ECO:0000313" key="2">
    <source>
        <dbReference type="EMBL" id="QJA51658.1"/>
    </source>
</evidence>